<keyword evidence="2" id="KW-0732">Signal</keyword>
<dbReference type="AlphaFoldDB" id="A0AA36CQH7"/>
<organism evidence="3 4">
    <name type="scientific">Mesorhabditis spiculigera</name>
    <dbReference type="NCBI Taxonomy" id="96644"/>
    <lineage>
        <taxon>Eukaryota</taxon>
        <taxon>Metazoa</taxon>
        <taxon>Ecdysozoa</taxon>
        <taxon>Nematoda</taxon>
        <taxon>Chromadorea</taxon>
        <taxon>Rhabditida</taxon>
        <taxon>Rhabditina</taxon>
        <taxon>Rhabditomorpha</taxon>
        <taxon>Rhabditoidea</taxon>
        <taxon>Rhabditidae</taxon>
        <taxon>Mesorhabditinae</taxon>
        <taxon>Mesorhabditis</taxon>
    </lineage>
</organism>
<evidence type="ECO:0000313" key="3">
    <source>
        <dbReference type="EMBL" id="CAJ0573397.1"/>
    </source>
</evidence>
<accession>A0AA36CQH7</accession>
<evidence type="ECO:0000256" key="2">
    <source>
        <dbReference type="SAM" id="SignalP"/>
    </source>
</evidence>
<evidence type="ECO:0000256" key="1">
    <source>
        <dbReference type="SAM" id="MobiDB-lite"/>
    </source>
</evidence>
<dbReference type="Proteomes" id="UP001177023">
    <property type="component" value="Unassembled WGS sequence"/>
</dbReference>
<reference evidence="3" key="1">
    <citation type="submission" date="2023-06" db="EMBL/GenBank/DDBJ databases">
        <authorList>
            <person name="Delattre M."/>
        </authorList>
    </citation>
    <scope>NUCLEOTIDE SEQUENCE</scope>
    <source>
        <strain evidence="3">AF72</strain>
    </source>
</reference>
<feature type="region of interest" description="Disordered" evidence="1">
    <location>
        <begin position="36"/>
        <end position="55"/>
    </location>
</feature>
<protein>
    <recommendedName>
        <fullName evidence="5">F-box domain-containing protein</fullName>
    </recommendedName>
</protein>
<feature type="non-terminal residue" evidence="3">
    <location>
        <position position="1"/>
    </location>
</feature>
<gene>
    <name evidence="3" type="ORF">MSPICULIGERA_LOCUS11756</name>
</gene>
<sequence length="454" mass="50872">MMAQLLLIICGCLGSGETEQSASDVQVVEVDLQNSSSSTASGSAPAKRSVATSPIRHTPVRDLDEVSVEIEVKPLLPYDAYKSLPDVIWLAIMKLFTPLDLLNLAGADQYFKYGVGPDWRLPAPEQYKTPPSIRAHTAMLQVKGPKDDLIAQLASMDPFCVAMHADPTAITGTFSSEVKKVTTFMPRLKKLWLGLGSNISELSVLAEILVPNLAIYISLVKQKDSLNPTALFKLFLETLGNMIGQWERGEREIGLIFINSHRNDGECEDWSSTPLDPSKLAEVLCKGKSDARQIDVFVDKDADPLPSATPYAYFVIRRHESSSHGLVVACLDAKIVLASCDYNFRRTRSWRQRNAYVAKCCEAENSIRRAYDGNRTDYGRCKERLRVSRRCAAEAEKHWLQTMPDNTIPTRELTIDRLLEGWYPLDHWQMFSKTPDFSGARDPILMTYLHMPMP</sequence>
<feature type="chain" id="PRO_5041200699" description="F-box domain-containing protein" evidence="2">
    <location>
        <begin position="19"/>
        <end position="454"/>
    </location>
</feature>
<comment type="caution">
    <text evidence="3">The sequence shown here is derived from an EMBL/GenBank/DDBJ whole genome shotgun (WGS) entry which is preliminary data.</text>
</comment>
<name>A0AA36CQH7_9BILA</name>
<feature type="compositionally biased region" description="Low complexity" evidence="1">
    <location>
        <begin position="36"/>
        <end position="46"/>
    </location>
</feature>
<keyword evidence="4" id="KW-1185">Reference proteome</keyword>
<dbReference type="EMBL" id="CATQJA010002618">
    <property type="protein sequence ID" value="CAJ0573397.1"/>
    <property type="molecule type" value="Genomic_DNA"/>
</dbReference>
<feature type="signal peptide" evidence="2">
    <location>
        <begin position="1"/>
        <end position="18"/>
    </location>
</feature>
<evidence type="ECO:0008006" key="5">
    <source>
        <dbReference type="Google" id="ProtNLM"/>
    </source>
</evidence>
<evidence type="ECO:0000313" key="4">
    <source>
        <dbReference type="Proteomes" id="UP001177023"/>
    </source>
</evidence>
<proteinExistence type="predicted"/>